<evidence type="ECO:0000256" key="14">
    <source>
        <dbReference type="ARBA" id="ARBA00023201"/>
    </source>
</evidence>
<feature type="domain" description="Response regulatory" evidence="19">
    <location>
        <begin position="1033"/>
        <end position="1149"/>
    </location>
</feature>
<dbReference type="GO" id="GO:0000155">
    <property type="term" value="F:phosphorelay sensor kinase activity"/>
    <property type="evidence" value="ECO:0007669"/>
    <property type="project" value="InterPro"/>
</dbReference>
<evidence type="ECO:0000256" key="3">
    <source>
        <dbReference type="ARBA" id="ARBA00006434"/>
    </source>
</evidence>
<dbReference type="GO" id="GO:0022857">
    <property type="term" value="F:transmembrane transporter activity"/>
    <property type="evidence" value="ECO:0007669"/>
    <property type="project" value="InterPro"/>
</dbReference>
<dbReference type="AlphaFoldDB" id="A0A3L0Y7R1"/>
<dbReference type="Gene3D" id="3.30.565.10">
    <property type="entry name" value="Histidine kinase-like ATPase, C-terminal domain"/>
    <property type="match status" value="1"/>
</dbReference>
<dbReference type="FunFam" id="3.30.565.10:FF:000049">
    <property type="entry name" value="Two-component sensor histidine kinase"/>
    <property type="match status" value="1"/>
</dbReference>
<feature type="coiled-coil region" evidence="16">
    <location>
        <begin position="756"/>
        <end position="790"/>
    </location>
</feature>
<evidence type="ECO:0000259" key="18">
    <source>
        <dbReference type="PROSITE" id="PS50109"/>
    </source>
</evidence>
<evidence type="ECO:0000256" key="13">
    <source>
        <dbReference type="ARBA" id="ARBA00023136"/>
    </source>
</evidence>
<evidence type="ECO:0000256" key="9">
    <source>
        <dbReference type="ARBA" id="ARBA00022777"/>
    </source>
</evidence>
<keyword evidence="11 17" id="KW-1133">Transmembrane helix</keyword>
<name>A0A3L0Y7R1_ECOLX</name>
<keyword evidence="14" id="KW-0406">Ion transport</keyword>
<evidence type="ECO:0000256" key="8">
    <source>
        <dbReference type="ARBA" id="ARBA00022741"/>
    </source>
</evidence>
<evidence type="ECO:0000256" key="11">
    <source>
        <dbReference type="ARBA" id="ARBA00022989"/>
    </source>
</evidence>
<reference evidence="20" key="1">
    <citation type="submission" date="2018-10" db="EMBL/GenBank/DDBJ databases">
        <authorList>
            <consortium name="NARMS: The National Antimicrobial Resistance Monitoring System"/>
        </authorList>
    </citation>
    <scope>NUCLEOTIDE SEQUENCE [LARGE SCALE GENOMIC DNA]</scope>
    <source>
        <strain evidence="20">CVM N17EC0388</strain>
    </source>
</reference>
<feature type="transmembrane region" description="Helical" evidence="17">
    <location>
        <begin position="70"/>
        <end position="90"/>
    </location>
</feature>
<dbReference type="PANTHER" id="PTHR43047:SF9">
    <property type="entry name" value="HISTIDINE KINASE"/>
    <property type="match status" value="1"/>
</dbReference>
<evidence type="ECO:0000256" key="10">
    <source>
        <dbReference type="ARBA" id="ARBA00022840"/>
    </source>
</evidence>
<dbReference type="CDD" id="cd00075">
    <property type="entry name" value="HATPase"/>
    <property type="match status" value="1"/>
</dbReference>
<keyword evidence="9 20" id="KW-0418">Kinase</keyword>
<dbReference type="GO" id="GO:0006814">
    <property type="term" value="P:sodium ion transport"/>
    <property type="evidence" value="ECO:0007669"/>
    <property type="project" value="UniProtKB-KW"/>
</dbReference>
<dbReference type="CDD" id="cd00156">
    <property type="entry name" value="REC"/>
    <property type="match status" value="1"/>
</dbReference>
<dbReference type="CDD" id="cd00082">
    <property type="entry name" value="HisKA"/>
    <property type="match status" value="1"/>
</dbReference>
<feature type="transmembrane region" description="Helical" evidence="17">
    <location>
        <begin position="245"/>
        <end position="263"/>
    </location>
</feature>
<feature type="transmembrane region" description="Helical" evidence="17">
    <location>
        <begin position="158"/>
        <end position="177"/>
    </location>
</feature>
<keyword evidence="14" id="KW-0739">Sodium transport</keyword>
<evidence type="ECO:0000256" key="6">
    <source>
        <dbReference type="ARBA" id="ARBA00022679"/>
    </source>
</evidence>
<evidence type="ECO:0000313" key="20">
    <source>
        <dbReference type="EMBL" id="MHO03303.1"/>
    </source>
</evidence>
<dbReference type="InterPro" id="IPR011006">
    <property type="entry name" value="CheY-like_superfamily"/>
</dbReference>
<keyword evidence="14" id="KW-0813">Transport</keyword>
<keyword evidence="6" id="KW-0808">Transferase</keyword>
<dbReference type="PROSITE" id="PS50283">
    <property type="entry name" value="NA_SOLUT_SYMP_3"/>
    <property type="match status" value="1"/>
</dbReference>
<dbReference type="EC" id="2.7.13.3" evidence="4"/>
<feature type="transmembrane region" description="Helical" evidence="17">
    <location>
        <begin position="339"/>
        <end position="364"/>
    </location>
</feature>
<organism evidence="20">
    <name type="scientific">Escherichia coli</name>
    <dbReference type="NCBI Taxonomy" id="562"/>
    <lineage>
        <taxon>Bacteria</taxon>
        <taxon>Pseudomonadati</taxon>
        <taxon>Pseudomonadota</taxon>
        <taxon>Gammaproteobacteria</taxon>
        <taxon>Enterobacterales</taxon>
        <taxon>Enterobacteriaceae</taxon>
        <taxon>Escherichia</taxon>
    </lineage>
</organism>
<feature type="transmembrane region" description="Helical" evidence="17">
    <location>
        <begin position="114"/>
        <end position="138"/>
    </location>
</feature>
<dbReference type="NCBIfam" id="NF041832">
    <property type="entry name" value="near_NosP_CTERM"/>
    <property type="match status" value="1"/>
</dbReference>
<comment type="similarity">
    <text evidence="3">Belongs to the sodium:solute symporter (SSF) (TC 2.A.21) family.</text>
</comment>
<keyword evidence="8" id="KW-0547">Nucleotide-binding</keyword>
<feature type="transmembrane region" description="Helical" evidence="17">
    <location>
        <begin position="6"/>
        <end position="25"/>
    </location>
</feature>
<dbReference type="Gene3D" id="3.40.50.2300">
    <property type="match status" value="1"/>
</dbReference>
<dbReference type="Gene3D" id="1.10.287.130">
    <property type="match status" value="1"/>
</dbReference>
<evidence type="ECO:0000256" key="12">
    <source>
        <dbReference type="ARBA" id="ARBA00023053"/>
    </source>
</evidence>
<dbReference type="SUPFAM" id="SSF47384">
    <property type="entry name" value="Homodimeric domain of signal transducing histidine kinase"/>
    <property type="match status" value="1"/>
</dbReference>
<dbReference type="InterPro" id="IPR001789">
    <property type="entry name" value="Sig_transdc_resp-reg_receiver"/>
</dbReference>
<dbReference type="InterPro" id="IPR004358">
    <property type="entry name" value="Sig_transdc_His_kin-like_C"/>
</dbReference>
<dbReference type="GO" id="GO:0009927">
    <property type="term" value="F:histidine phosphotransfer kinase activity"/>
    <property type="evidence" value="ECO:0007669"/>
    <property type="project" value="TreeGrafter"/>
</dbReference>
<dbReference type="SUPFAM" id="SSF55785">
    <property type="entry name" value="PYP-like sensor domain (PAS domain)"/>
    <property type="match status" value="1"/>
</dbReference>
<feature type="transmembrane region" description="Helical" evidence="17">
    <location>
        <begin position="439"/>
        <end position="464"/>
    </location>
</feature>
<dbReference type="SMART" id="SM00387">
    <property type="entry name" value="HATPase_c"/>
    <property type="match status" value="1"/>
</dbReference>
<dbReference type="InterPro" id="IPR003594">
    <property type="entry name" value="HATPase_dom"/>
</dbReference>
<dbReference type="PRINTS" id="PR00344">
    <property type="entry name" value="BCTRLSENSOR"/>
</dbReference>
<dbReference type="Gene3D" id="3.30.450.20">
    <property type="entry name" value="PAS domain"/>
    <property type="match status" value="1"/>
</dbReference>
<proteinExistence type="inferred from homology"/>
<dbReference type="Pfam" id="PF00512">
    <property type="entry name" value="HisKA"/>
    <property type="match status" value="1"/>
</dbReference>
<dbReference type="InterPro" id="IPR038377">
    <property type="entry name" value="Na/Glc_symporter_sf"/>
</dbReference>
<dbReference type="CDD" id="cd10322">
    <property type="entry name" value="SLC5sbd"/>
    <property type="match status" value="1"/>
</dbReference>
<feature type="transmembrane region" description="Helical" evidence="17">
    <location>
        <begin position="411"/>
        <end position="432"/>
    </location>
</feature>
<dbReference type="GO" id="GO:0005524">
    <property type="term" value="F:ATP binding"/>
    <property type="evidence" value="ECO:0007669"/>
    <property type="project" value="UniProtKB-KW"/>
</dbReference>
<dbReference type="PROSITE" id="PS50110">
    <property type="entry name" value="RESPONSE_REGULATORY"/>
    <property type="match status" value="1"/>
</dbReference>
<dbReference type="PANTHER" id="PTHR43047">
    <property type="entry name" value="TWO-COMPONENT HISTIDINE PROTEIN KINASE"/>
    <property type="match status" value="1"/>
</dbReference>
<keyword evidence="12" id="KW-0915">Sodium</keyword>
<accession>A0A3L0Y7R1</accession>
<dbReference type="SUPFAM" id="SSF52172">
    <property type="entry name" value="CheY-like"/>
    <property type="match status" value="1"/>
</dbReference>
<dbReference type="InterPro" id="IPR036890">
    <property type="entry name" value="HATPase_C_sf"/>
</dbReference>
<comment type="subcellular location">
    <subcellularLocation>
        <location evidence="2">Membrane</location>
        <topology evidence="2">Multi-pass membrane protein</topology>
    </subcellularLocation>
</comment>
<dbReference type="FunFam" id="1.10.287.130:FF:000063">
    <property type="entry name" value="Hybrid sensor histidine kinase/response regulator"/>
    <property type="match status" value="1"/>
</dbReference>
<protein>
    <recommendedName>
        <fullName evidence="4">histidine kinase</fullName>
        <ecNumber evidence="4">2.7.13.3</ecNumber>
    </recommendedName>
</protein>
<dbReference type="Pfam" id="PF02518">
    <property type="entry name" value="HATPase_c"/>
    <property type="match status" value="1"/>
</dbReference>
<dbReference type="GO" id="GO:0005886">
    <property type="term" value="C:plasma membrane"/>
    <property type="evidence" value="ECO:0007669"/>
    <property type="project" value="TreeGrafter"/>
</dbReference>
<feature type="transmembrane region" description="Helical" evidence="17">
    <location>
        <begin position="283"/>
        <end position="301"/>
    </location>
</feature>
<keyword evidence="16" id="KW-0175">Coiled coil</keyword>
<comment type="caution">
    <text evidence="20">The sequence shown here is derived from an EMBL/GenBank/DDBJ whole genome shotgun (WGS) entry which is preliminary data.</text>
</comment>
<dbReference type="SUPFAM" id="SSF55874">
    <property type="entry name" value="ATPase domain of HSP90 chaperone/DNA topoisomerase II/histidine kinase"/>
    <property type="match status" value="1"/>
</dbReference>
<evidence type="ECO:0000259" key="19">
    <source>
        <dbReference type="PROSITE" id="PS50110"/>
    </source>
</evidence>
<feature type="transmembrane region" description="Helical" evidence="17">
    <location>
        <begin position="376"/>
        <end position="399"/>
    </location>
</feature>
<feature type="domain" description="Histidine kinase" evidence="18">
    <location>
        <begin position="797"/>
        <end position="1011"/>
    </location>
</feature>
<feature type="transmembrane region" description="Helical" evidence="17">
    <location>
        <begin position="37"/>
        <end position="58"/>
    </location>
</feature>
<dbReference type="InterPro" id="IPR003661">
    <property type="entry name" value="HisK_dim/P_dom"/>
</dbReference>
<feature type="modified residue" description="4-aspartylphosphate" evidence="15">
    <location>
        <position position="1083"/>
    </location>
</feature>
<evidence type="ECO:0000256" key="7">
    <source>
        <dbReference type="ARBA" id="ARBA00022692"/>
    </source>
</evidence>
<keyword evidence="10" id="KW-0067">ATP-binding</keyword>
<gene>
    <name evidence="20" type="ORF">D9F05_02730</name>
</gene>
<evidence type="ECO:0000256" key="5">
    <source>
        <dbReference type="ARBA" id="ARBA00022553"/>
    </source>
</evidence>
<dbReference type="Pfam" id="PF12860">
    <property type="entry name" value="PAS_7"/>
    <property type="match status" value="1"/>
</dbReference>
<dbReference type="Pfam" id="PF00072">
    <property type="entry name" value="Response_reg"/>
    <property type="match status" value="1"/>
</dbReference>
<dbReference type="SMART" id="SM00448">
    <property type="entry name" value="REC"/>
    <property type="match status" value="1"/>
</dbReference>
<dbReference type="InterPro" id="IPR001734">
    <property type="entry name" value="Na/solute_symporter"/>
</dbReference>
<dbReference type="EMBL" id="RNRV01000003">
    <property type="protein sequence ID" value="MHO03303.1"/>
    <property type="molecule type" value="Genomic_DNA"/>
</dbReference>
<dbReference type="InterPro" id="IPR005467">
    <property type="entry name" value="His_kinase_dom"/>
</dbReference>
<dbReference type="PROSITE" id="PS50109">
    <property type="entry name" value="HIS_KIN"/>
    <property type="match status" value="1"/>
</dbReference>
<evidence type="ECO:0000256" key="17">
    <source>
        <dbReference type="SAM" id="Phobius"/>
    </source>
</evidence>
<feature type="transmembrane region" description="Helical" evidence="17">
    <location>
        <begin position="189"/>
        <end position="216"/>
    </location>
</feature>
<evidence type="ECO:0000256" key="15">
    <source>
        <dbReference type="PROSITE-ProRule" id="PRU00169"/>
    </source>
</evidence>
<evidence type="ECO:0000256" key="1">
    <source>
        <dbReference type="ARBA" id="ARBA00000085"/>
    </source>
</evidence>
<dbReference type="SMART" id="SM00388">
    <property type="entry name" value="HisKA"/>
    <property type="match status" value="1"/>
</dbReference>
<dbReference type="InterPro" id="IPR035965">
    <property type="entry name" value="PAS-like_dom_sf"/>
</dbReference>
<evidence type="ECO:0000256" key="2">
    <source>
        <dbReference type="ARBA" id="ARBA00004141"/>
    </source>
</evidence>
<evidence type="ECO:0000256" key="4">
    <source>
        <dbReference type="ARBA" id="ARBA00012438"/>
    </source>
</evidence>
<evidence type="ECO:0000256" key="16">
    <source>
        <dbReference type="SAM" id="Coils"/>
    </source>
</evidence>
<keyword evidence="7 17" id="KW-0812">Transmembrane</keyword>
<sequence>MHQGWLLIGLSLAYLGLLFLIAYVADKSKRRRLKGQPLLYSLSLAVYCTSWTFFGTVGQASESPWSPVPIYLGPMLVFLFGWRLLARLILVAKREHITSIADFIAARYGKSQRLAMLISLVAIIGVLPYLVLQLKAIVTGLDLLMANSVPAGPTGNTAELALGVTLLLALFSILFGTRHLDATEHHRGMVVAIAFESVVKLLAFMAVGGFALWLILSKPSQARTLVASDFLDAVVAVTPGSLLELAIYTLVAMCAVICLPRQFHVTVVENNQGQDLHWARWLFPLYLFLMGLFIWPLALAGKQWVGAGMASDTYVISLPMSLGFDGMAMLAFLGGTSAATGMVIVSTIALAIMVSNDLVLPVLLRRFWQQGRDERLVRLLLQVRRGAILLILLAAWGLYLWLGDLTSLSRIGYLSFGAVAQFAPALLLGLYWRHGNRKGVYLGLALGVSLWFVTLLAESGLLAGSPLEALLAPPDWPAFRDLSLGAWCIFLSLLLNLLGYVAGSLLSRAAVSERLQAANFVGKPSRDTAALYQARVSVKELEMLAARFVGSSRVKRAFGRFAGERGGTLAPQMQASAELIAHTERLLAGVFGTSSARLVLASALQGRNMQLEEIATIVDEASDVFRFNRGLLQGAIEHMGQGISVVDRELKLVAWNRRYIELFHYPPGLIQMGRSIEEIIRYNAEQGLCGPGDIEAQVARRVAFMQRGSPHISARERPDGRVIEMQGNPMPAGGFVMTFTDITPFRDAERVLREANEHLEARVAERTHELSELNRQLLLVNQQVERANHSKSRFLAAVSHDLTQPLNAAKLFTSSLLEMLPPRDETARIARHIDDALGATEDLITDLLDISRLEAGKFKAKKLDFALHDVFDNLKAEFGVLAQAGGIQFSVVESKLAVYSDVRLLRRVLQNFLTNAFRYNPGGRVLLGCRRLGDKVRIEVWDNGPGIPLDKQEAIFDEFSRLDHSRTAKEQGLGLGLAIARGIALVLGHNLTLRSWPGAGSVFAITLNLATRPVATTQVAAPALRDSQLEGVRVLCIDNEGDILIAMHSLLGRWGCEVVCAQSQAQAEDLIAGGFLPQLVLSDYHLDDGKTGLQALHMLRLAHGNDIGGIIISADRKSELQAQIREHGYGYISKPVKPLKLRALMNSILRPAKLDDDHETSNSSDF</sequence>
<keyword evidence="5 15" id="KW-0597">Phosphoprotein</keyword>
<keyword evidence="13 17" id="KW-0472">Membrane</keyword>
<dbReference type="InterPro" id="IPR036097">
    <property type="entry name" value="HisK_dim/P_sf"/>
</dbReference>
<dbReference type="Gene3D" id="1.20.1730.10">
    <property type="entry name" value="Sodium/glucose cotransporter"/>
    <property type="match status" value="1"/>
</dbReference>
<comment type="catalytic activity">
    <reaction evidence="1">
        <text>ATP + protein L-histidine = ADP + protein N-phospho-L-histidine.</text>
        <dbReference type="EC" id="2.7.13.3"/>
    </reaction>
</comment>